<feature type="compositionally biased region" description="Low complexity" evidence="1">
    <location>
        <begin position="276"/>
        <end position="289"/>
    </location>
</feature>
<feature type="region of interest" description="Disordered" evidence="1">
    <location>
        <begin position="267"/>
        <end position="318"/>
    </location>
</feature>
<reference evidence="3" key="1">
    <citation type="journal article" date="2020" name="bioRxiv">
        <title>Comparative genomics of Chlamydomonas.</title>
        <authorList>
            <person name="Craig R.J."/>
            <person name="Hasan A.R."/>
            <person name="Ness R.W."/>
            <person name="Keightley P.D."/>
        </authorList>
    </citation>
    <scope>NUCLEOTIDE SEQUENCE</scope>
    <source>
        <strain evidence="3">CCAP 11/70</strain>
    </source>
</reference>
<feature type="compositionally biased region" description="Acidic residues" evidence="1">
    <location>
        <begin position="634"/>
        <end position="646"/>
    </location>
</feature>
<dbReference type="EMBL" id="JAEHOE010000048">
    <property type="protein sequence ID" value="KAG2491997.1"/>
    <property type="molecule type" value="Genomic_DNA"/>
</dbReference>
<feature type="region of interest" description="Disordered" evidence="1">
    <location>
        <begin position="1376"/>
        <end position="1398"/>
    </location>
</feature>
<dbReference type="PROSITE" id="PS50042">
    <property type="entry name" value="CNMP_BINDING_3"/>
    <property type="match status" value="2"/>
</dbReference>
<feature type="region of interest" description="Disordered" evidence="1">
    <location>
        <begin position="818"/>
        <end position="841"/>
    </location>
</feature>
<name>A0A836BXG8_9CHLO</name>
<dbReference type="Gene3D" id="2.60.120.10">
    <property type="entry name" value="Jelly Rolls"/>
    <property type="match status" value="2"/>
</dbReference>
<feature type="region of interest" description="Disordered" evidence="1">
    <location>
        <begin position="1144"/>
        <end position="1223"/>
    </location>
</feature>
<evidence type="ECO:0000313" key="4">
    <source>
        <dbReference type="Proteomes" id="UP000612055"/>
    </source>
</evidence>
<dbReference type="PANTHER" id="PTHR23011">
    <property type="entry name" value="CYCLIC NUCLEOTIDE-BINDING DOMAIN CONTAINING PROTEIN"/>
    <property type="match status" value="1"/>
</dbReference>
<gene>
    <name evidence="3" type="ORF">HYH03_009727</name>
</gene>
<feature type="region of interest" description="Disordered" evidence="1">
    <location>
        <begin position="577"/>
        <end position="646"/>
    </location>
</feature>
<organism evidence="3 4">
    <name type="scientific">Edaphochlamys debaryana</name>
    <dbReference type="NCBI Taxonomy" id="47281"/>
    <lineage>
        <taxon>Eukaryota</taxon>
        <taxon>Viridiplantae</taxon>
        <taxon>Chlorophyta</taxon>
        <taxon>core chlorophytes</taxon>
        <taxon>Chlorophyceae</taxon>
        <taxon>CS clade</taxon>
        <taxon>Chlamydomonadales</taxon>
        <taxon>Chlamydomonadales incertae sedis</taxon>
        <taxon>Edaphochlamys</taxon>
    </lineage>
</organism>
<dbReference type="OrthoDB" id="546434at2759"/>
<feature type="compositionally biased region" description="Gly residues" evidence="1">
    <location>
        <begin position="523"/>
        <end position="535"/>
    </location>
</feature>
<feature type="region of interest" description="Disordered" evidence="1">
    <location>
        <begin position="502"/>
        <end position="540"/>
    </location>
</feature>
<dbReference type="PANTHER" id="PTHR23011:SF28">
    <property type="entry name" value="CYCLIC NUCLEOTIDE-BINDING DOMAIN CONTAINING PROTEIN"/>
    <property type="match status" value="1"/>
</dbReference>
<evidence type="ECO:0000259" key="2">
    <source>
        <dbReference type="PROSITE" id="PS50042"/>
    </source>
</evidence>
<feature type="region of interest" description="Disordered" evidence="1">
    <location>
        <begin position="1738"/>
        <end position="1766"/>
    </location>
</feature>
<keyword evidence="4" id="KW-1185">Reference proteome</keyword>
<evidence type="ECO:0000256" key="1">
    <source>
        <dbReference type="SAM" id="MobiDB-lite"/>
    </source>
</evidence>
<feature type="compositionally biased region" description="Low complexity" evidence="1">
    <location>
        <begin position="1381"/>
        <end position="1398"/>
    </location>
</feature>
<dbReference type="CDD" id="cd00038">
    <property type="entry name" value="CAP_ED"/>
    <property type="match status" value="1"/>
</dbReference>
<feature type="region of interest" description="Disordered" evidence="1">
    <location>
        <begin position="932"/>
        <end position="964"/>
    </location>
</feature>
<accession>A0A836BXG8</accession>
<feature type="compositionally biased region" description="Low complexity" evidence="1">
    <location>
        <begin position="1738"/>
        <end position="1748"/>
    </location>
</feature>
<dbReference type="Proteomes" id="UP000612055">
    <property type="component" value="Unassembled WGS sequence"/>
</dbReference>
<feature type="compositionally biased region" description="Low complexity" evidence="1">
    <location>
        <begin position="1184"/>
        <end position="1223"/>
    </location>
</feature>
<dbReference type="InterPro" id="IPR000595">
    <property type="entry name" value="cNMP-bd_dom"/>
</dbReference>
<feature type="compositionally biased region" description="Low complexity" evidence="1">
    <location>
        <begin position="1680"/>
        <end position="1696"/>
    </location>
</feature>
<dbReference type="InterPro" id="IPR014710">
    <property type="entry name" value="RmlC-like_jellyroll"/>
</dbReference>
<dbReference type="InterPro" id="IPR018490">
    <property type="entry name" value="cNMP-bd_dom_sf"/>
</dbReference>
<feature type="domain" description="Cyclic nucleotide-binding" evidence="2">
    <location>
        <begin position="749"/>
        <end position="810"/>
    </location>
</feature>
<dbReference type="SUPFAM" id="SSF51206">
    <property type="entry name" value="cAMP-binding domain-like"/>
    <property type="match status" value="3"/>
</dbReference>
<feature type="region of interest" description="Disordered" evidence="1">
    <location>
        <begin position="1442"/>
        <end position="1474"/>
    </location>
</feature>
<proteinExistence type="predicted"/>
<comment type="caution">
    <text evidence="3">The sequence shown here is derived from an EMBL/GenBank/DDBJ whole genome shotgun (WGS) entry which is preliminary data.</text>
</comment>
<dbReference type="SMART" id="SM00100">
    <property type="entry name" value="cNMP"/>
    <property type="match status" value="2"/>
</dbReference>
<protein>
    <recommendedName>
        <fullName evidence="2">Cyclic nucleotide-binding domain-containing protein</fullName>
    </recommendedName>
</protein>
<feature type="region of interest" description="Disordered" evidence="1">
    <location>
        <begin position="1663"/>
        <end position="1696"/>
    </location>
</feature>
<feature type="compositionally biased region" description="Low complexity" evidence="1">
    <location>
        <begin position="374"/>
        <end position="406"/>
    </location>
</feature>
<feature type="compositionally biased region" description="Low complexity" evidence="1">
    <location>
        <begin position="1663"/>
        <end position="1672"/>
    </location>
</feature>
<sequence>MSLAEVLRVLGERPAHRSPEDLQLLAQYFQQQAFFAGVDPVSVQHICSALTLQRAQPGEVLLHVGELTDRLYLVLGGRLSVVRHSRREGFSPGPPTLVTQGQTLCEASLALSGRRSDLAVTVAAETEAGEEEAVPEGPSGPAAGAALAVLTRAAWGNLCAKAPIQASYGEARLALLCAAARAVCQAAPPEARTLEQADDLAALLKQLPGLSTCSAPVLRAMSEAAVLRRLPPGTILYEEYTRAESEFVVLGGSVKVRCRAKRLGGRSNTLSGGGLRASRLASSRRALAQESRRRSAAGPSGGASIQEKIEEERRARDAMRESLALTRDGTKDPPTQPAAPMPDKARAFMLEFVQRARKTNPAQMEQEAPRPPESSHAAAAPAPTPLSGSVAPSAPATAPVSRATTAWRRAAMVARSGPSVSGGSGTSSGPGLPELDSEADAARGGDGDDEVDESDAMIMEYRRRKQEAEGKIKDVGKLLGGEGARSAYLSAIKSVSGFQYAEEPEPAEANPDKGVKWADQPAAGGGEGEAGGVSSGGEEDEAAAPRVRLVFMDRHYRLAARSVRLADAMEKLVRLARERSSRADPGGDMDDSAAEPTILTDDTPDDSGAGSGPMPASPARARRAGRGTGAGAGEDGEEAEEEEAQEAGDVHIAQLYGAEAGGVATGHVAGELPAVVLNRVVAGAGAGAVSSGTPARGGGARARRSNTAIAGLNGADVLVVALEALRRGHDAARDDLVSGRLAVLEALEPLRALSEEHRAALALGAAMASLDAGVPVAWQGQAVEALYVVMEGEVRLVDDPEGVVASAASGLPGLPGVAVGSSSAPPSATAPAPAASSVSFGPSSVASKDRATLGTASFAANSLSISSRAADAVAAAEAAVAGAGVGSPPNAAPLLAPTTLKARRAVAALPTLSLLGPGGSLGESVLGYPEDLEREAEEKAAAKERALRAKQEAEEDGGEHDAAGSDTASVFALGAVAGSRAVALASGGTAGGPAPGAPVSAHPASAVTAKPTRLLILPRALLHKFFYLRSALPPFADLRREALGLRRAQLQASSLHALGPQGAAAAAAAAQEQAARDAGGAAALAAALASASGVGAGAAYAVVGSPGLGSAASMPLPRPPPPRPVEFLEQMGFKTLSNPRTAALLGSAATGGGGAHSGTSTPERRLTVTGPRESFSGVGGAPGSGPSTPTAAGAAAPGSPAALPPTGGSLTPRGSLSGLPPAGSPAAGYAAIVAADRTRRLSLLGGERAAALGSPAQPGSPAAADSVRAQTLPQVAEDLEGNAGPARPAPQTSAAMAMQAKYESMTPGEMDLYLSNTAGPGGNDSWQSLMQAAGGGGRAPAKPRVLRTSLSGSRFGGVGHSQSTGAYGTMFVRAPSPARVSSSGLPTLSTGGGAAPPSSAFATTAAANALYGGGTFISRLESMERRTSNHRTSLLSVESFDQDGAAAAPPPPEPLSSAGGVSAPPIHSHLSGSGGLSTAGGLSVGGGLSFGGGLSAGGGIVPTKGSALPLLASGGPSGSLAKMVLAAGIPGGAGSGRGSGASTPGIHSPQRPMRMSYNGSGSLSFGNDSPFQSGSQALPSVAAAQALANNWIGAGAATAAAQSPRTRLAGGGAAAVAAKEAAAAALAAAASAPRASAVPGLASIDQILGHSGSMRGPSATALAATAAATAGPDGSGSGTGPIRSGPRGGPPRMRASWDGSMLRQLQRGGAAAPPAASLPVAAAAAALNMMPVSHNTFTPGSTGSFGTAPPVPAPPAGTYGGGRQEMRQALSALNGMPP</sequence>
<feature type="region of interest" description="Disordered" evidence="1">
    <location>
        <begin position="359"/>
        <end position="454"/>
    </location>
</feature>
<feature type="compositionally biased region" description="Basic and acidic residues" evidence="1">
    <location>
        <begin position="936"/>
        <end position="952"/>
    </location>
</feature>
<feature type="compositionally biased region" description="Basic and acidic residues" evidence="1">
    <location>
        <begin position="307"/>
        <end position="318"/>
    </location>
</feature>
<feature type="domain" description="Cyclic nucleotide-binding" evidence="2">
    <location>
        <begin position="34"/>
        <end position="127"/>
    </location>
</feature>
<evidence type="ECO:0000313" key="3">
    <source>
        <dbReference type="EMBL" id="KAG2491997.1"/>
    </source>
</evidence>